<dbReference type="InterPro" id="IPR011008">
    <property type="entry name" value="Dimeric_a/b-barrel"/>
</dbReference>
<evidence type="ECO:0000313" key="2">
    <source>
        <dbReference type="Proteomes" id="UP000023152"/>
    </source>
</evidence>
<gene>
    <name evidence="1" type="ORF">RFI_12399</name>
</gene>
<organism evidence="1 2">
    <name type="scientific">Reticulomyxa filosa</name>
    <dbReference type="NCBI Taxonomy" id="46433"/>
    <lineage>
        <taxon>Eukaryota</taxon>
        <taxon>Sar</taxon>
        <taxon>Rhizaria</taxon>
        <taxon>Retaria</taxon>
        <taxon>Foraminifera</taxon>
        <taxon>Monothalamids</taxon>
        <taxon>Reticulomyxidae</taxon>
        <taxon>Reticulomyxa</taxon>
    </lineage>
</organism>
<comment type="caution">
    <text evidence="1">The sequence shown here is derived from an EMBL/GenBank/DDBJ whole genome shotgun (WGS) entry which is preliminary data.</text>
</comment>
<dbReference type="AlphaFoldDB" id="X6NFT4"/>
<feature type="non-terminal residue" evidence="1">
    <location>
        <position position="1"/>
    </location>
</feature>
<dbReference type="SUPFAM" id="SSF54909">
    <property type="entry name" value="Dimeric alpha+beta barrel"/>
    <property type="match status" value="1"/>
</dbReference>
<evidence type="ECO:0000313" key="1">
    <source>
        <dbReference type="EMBL" id="ETO24758.1"/>
    </source>
</evidence>
<protein>
    <submittedName>
        <fullName evidence="1">Uncharacterized protein</fullName>
    </submittedName>
</protein>
<dbReference type="Proteomes" id="UP000023152">
    <property type="component" value="Unassembled WGS sequence"/>
</dbReference>
<name>X6NFT4_RETFI</name>
<dbReference type="EMBL" id="ASPP01008976">
    <property type="protein sequence ID" value="ETO24758.1"/>
    <property type="molecule type" value="Genomic_DNA"/>
</dbReference>
<feature type="non-terminal residue" evidence="1">
    <location>
        <position position="187"/>
    </location>
</feature>
<keyword evidence="2" id="KW-1185">Reference proteome</keyword>
<sequence>EYIANPPLKLIQLLCRIPLWSWNKEKKGVVTTIGMSNDVWTALHQQSQKRTTTSTDDSSAQLGLPSELKLFETKHASGNPNVVLLPLNALQKTQGHASLYFIAKGTDPVIVAKTTQQFVNDLNDALPSLSSSSSSSSSAVVFAHLTVKGFKYLSGKDLTGFIDGTKNLDYNLRLLADTVTIRDNDAH</sequence>
<accession>X6NFT4</accession>
<reference evidence="1 2" key="1">
    <citation type="journal article" date="2013" name="Curr. Biol.">
        <title>The Genome of the Foraminiferan Reticulomyxa filosa.</title>
        <authorList>
            <person name="Glockner G."/>
            <person name="Hulsmann N."/>
            <person name="Schleicher M."/>
            <person name="Noegel A.A."/>
            <person name="Eichinger L."/>
            <person name="Gallinger C."/>
            <person name="Pawlowski J."/>
            <person name="Sierra R."/>
            <person name="Euteneuer U."/>
            <person name="Pillet L."/>
            <person name="Moustafa A."/>
            <person name="Platzer M."/>
            <person name="Groth M."/>
            <person name="Szafranski K."/>
            <person name="Schliwa M."/>
        </authorList>
    </citation>
    <scope>NUCLEOTIDE SEQUENCE [LARGE SCALE GENOMIC DNA]</scope>
</reference>
<proteinExistence type="predicted"/>